<dbReference type="Gene3D" id="1.10.510.10">
    <property type="entry name" value="Transferase(Phosphotransferase) domain 1"/>
    <property type="match status" value="1"/>
</dbReference>
<feature type="region of interest" description="Disordered" evidence="1">
    <location>
        <begin position="28"/>
        <end position="116"/>
    </location>
</feature>
<dbReference type="GO" id="GO:0004672">
    <property type="term" value="F:protein kinase activity"/>
    <property type="evidence" value="ECO:0007669"/>
    <property type="project" value="InterPro"/>
</dbReference>
<feature type="domain" description="Protein kinase" evidence="3">
    <location>
        <begin position="158"/>
        <end position="406"/>
    </location>
</feature>
<organism evidence="4 5">
    <name type="scientific">Thamnocephalis sphaerospora</name>
    <dbReference type="NCBI Taxonomy" id="78915"/>
    <lineage>
        <taxon>Eukaryota</taxon>
        <taxon>Fungi</taxon>
        <taxon>Fungi incertae sedis</taxon>
        <taxon>Zoopagomycota</taxon>
        <taxon>Zoopagomycotina</taxon>
        <taxon>Zoopagomycetes</taxon>
        <taxon>Zoopagales</taxon>
        <taxon>Sigmoideomycetaceae</taxon>
        <taxon>Thamnocephalis</taxon>
    </lineage>
</organism>
<dbReference type="SMART" id="SM00220">
    <property type="entry name" value="S_TKc"/>
    <property type="match status" value="1"/>
</dbReference>
<dbReference type="EMBL" id="KZ992846">
    <property type="protein sequence ID" value="RKP06637.1"/>
    <property type="molecule type" value="Genomic_DNA"/>
</dbReference>
<evidence type="ECO:0000313" key="4">
    <source>
        <dbReference type="EMBL" id="RKP06637.1"/>
    </source>
</evidence>
<dbReference type="PROSITE" id="PS00108">
    <property type="entry name" value="PROTEIN_KINASE_ST"/>
    <property type="match status" value="1"/>
</dbReference>
<dbReference type="OrthoDB" id="626167at2759"/>
<evidence type="ECO:0000256" key="2">
    <source>
        <dbReference type="SAM" id="SignalP"/>
    </source>
</evidence>
<dbReference type="PANTHER" id="PTHR44167">
    <property type="entry name" value="OVARIAN-SPECIFIC SERINE/THREONINE-PROTEIN KINASE LOK-RELATED"/>
    <property type="match status" value="1"/>
</dbReference>
<dbReference type="PANTHER" id="PTHR44167:SF24">
    <property type="entry name" value="SERINE_THREONINE-PROTEIN KINASE CHK2"/>
    <property type="match status" value="1"/>
</dbReference>
<dbReference type="InterPro" id="IPR011009">
    <property type="entry name" value="Kinase-like_dom_sf"/>
</dbReference>
<dbReference type="AlphaFoldDB" id="A0A4P9XLA9"/>
<reference evidence="5" key="1">
    <citation type="journal article" date="2018" name="Nat. Microbiol.">
        <title>Leveraging single-cell genomics to expand the fungal tree of life.</title>
        <authorList>
            <person name="Ahrendt S.R."/>
            <person name="Quandt C.A."/>
            <person name="Ciobanu D."/>
            <person name="Clum A."/>
            <person name="Salamov A."/>
            <person name="Andreopoulos B."/>
            <person name="Cheng J.F."/>
            <person name="Woyke T."/>
            <person name="Pelin A."/>
            <person name="Henrissat B."/>
            <person name="Reynolds N.K."/>
            <person name="Benny G.L."/>
            <person name="Smith M.E."/>
            <person name="James T.Y."/>
            <person name="Grigoriev I.V."/>
        </authorList>
    </citation>
    <scope>NUCLEOTIDE SEQUENCE [LARGE SCALE GENOMIC DNA]</scope>
    <source>
        <strain evidence="5">RSA 1356</strain>
    </source>
</reference>
<keyword evidence="5" id="KW-1185">Reference proteome</keyword>
<feature type="chain" id="PRO_5020930104" evidence="2">
    <location>
        <begin position="25"/>
        <end position="416"/>
    </location>
</feature>
<proteinExistence type="predicted"/>
<dbReference type="InterPro" id="IPR000719">
    <property type="entry name" value="Prot_kinase_dom"/>
</dbReference>
<feature type="signal peptide" evidence="2">
    <location>
        <begin position="1"/>
        <end position="24"/>
    </location>
</feature>
<gene>
    <name evidence="4" type="ORF">THASP1DRAFT_31554</name>
</gene>
<dbReference type="Pfam" id="PF00069">
    <property type="entry name" value="Pkinase"/>
    <property type="match status" value="1"/>
</dbReference>
<keyword evidence="4" id="KW-0808">Transferase</keyword>
<dbReference type="PROSITE" id="PS50011">
    <property type="entry name" value="PROTEIN_KINASE_DOM"/>
    <property type="match status" value="1"/>
</dbReference>
<accession>A0A4P9XLA9</accession>
<evidence type="ECO:0000313" key="5">
    <source>
        <dbReference type="Proteomes" id="UP000271241"/>
    </source>
</evidence>
<feature type="compositionally biased region" description="Pro residues" evidence="1">
    <location>
        <begin position="45"/>
        <end position="81"/>
    </location>
</feature>
<dbReference type="GO" id="GO:0005524">
    <property type="term" value="F:ATP binding"/>
    <property type="evidence" value="ECO:0007669"/>
    <property type="project" value="InterPro"/>
</dbReference>
<dbReference type="InterPro" id="IPR008271">
    <property type="entry name" value="Ser/Thr_kinase_AS"/>
</dbReference>
<sequence>MRPSASVLIAAAVITLWRNDLADATPFDPASPITDPSHFQQLGSIPPPLPPRPLKLDSIPPPLPPRPQQSDNAPPPLPPRPITFNDNLPPIPPRPQQFGGDASTPSDGVDQPFNEPVASDTTLVAPLDGSDSEQAPTPQVPRLFFEKFVSRKGKKIYTALVRYEGKPGFLKCTRVKQSFDNERIALETIHAGDPNKHHMSPHVKKAFAGLMGVLPPEDGKYCLVVTRVTGESLDEYAMSLSNPDKDEILPFVFSQAIAGVKYMNYLGLVHGDIKPENIMITRSSDKMKPIVTIIDFDLSQVVGESGIAMYYGGTMGYLAPEDTLKVPTNLYKRETWMMGATLYAALTNRPPYTSMGLLKTARNLGRNMFLPVRSSENRQLVELMKKMMICNPAQRPRLSELNDTLLKSFTVAAPAA</sequence>
<keyword evidence="4" id="KW-0418">Kinase</keyword>
<dbReference type="STRING" id="78915.A0A4P9XLA9"/>
<keyword evidence="2" id="KW-0732">Signal</keyword>
<dbReference type="Proteomes" id="UP000271241">
    <property type="component" value="Unassembled WGS sequence"/>
</dbReference>
<protein>
    <submittedName>
        <fullName evidence="4">Kinase-like domain-containing protein</fullName>
    </submittedName>
</protein>
<evidence type="ECO:0000256" key="1">
    <source>
        <dbReference type="SAM" id="MobiDB-lite"/>
    </source>
</evidence>
<evidence type="ECO:0000259" key="3">
    <source>
        <dbReference type="PROSITE" id="PS50011"/>
    </source>
</evidence>
<name>A0A4P9XLA9_9FUNG</name>
<dbReference type="SUPFAM" id="SSF56112">
    <property type="entry name" value="Protein kinase-like (PK-like)"/>
    <property type="match status" value="1"/>
</dbReference>